<evidence type="ECO:0000256" key="4">
    <source>
        <dbReference type="ARBA" id="ARBA00023040"/>
    </source>
</evidence>
<keyword evidence="2 9" id="KW-0812">Transmembrane</keyword>
<dbReference type="AlphaFoldDB" id="A0A8C4T3P6"/>
<dbReference type="PROSITE" id="PS00237">
    <property type="entry name" value="G_PROTEIN_RECEP_F1_1"/>
    <property type="match status" value="1"/>
</dbReference>
<reference evidence="12" key="3">
    <citation type="submission" date="2025-09" db="UniProtKB">
        <authorList>
            <consortium name="Ensembl"/>
        </authorList>
    </citation>
    <scope>IDENTIFICATION</scope>
</reference>
<feature type="transmembrane region" description="Helical" evidence="10">
    <location>
        <begin position="85"/>
        <end position="106"/>
    </location>
</feature>
<dbReference type="GO" id="GO:0007204">
    <property type="term" value="P:positive regulation of cytosolic calcium ion concentration"/>
    <property type="evidence" value="ECO:0007669"/>
    <property type="project" value="TreeGrafter"/>
</dbReference>
<comment type="similarity">
    <text evidence="9">Belongs to the G-protein coupled receptor 1 family.</text>
</comment>
<dbReference type="Proteomes" id="UP000694620">
    <property type="component" value="Chromosome 17"/>
</dbReference>
<protein>
    <recommendedName>
        <fullName evidence="11">G-protein coupled receptors family 1 profile domain-containing protein</fullName>
    </recommendedName>
</protein>
<dbReference type="GO" id="GO:0006954">
    <property type="term" value="P:inflammatory response"/>
    <property type="evidence" value="ECO:0007669"/>
    <property type="project" value="TreeGrafter"/>
</dbReference>
<evidence type="ECO:0000256" key="9">
    <source>
        <dbReference type="RuleBase" id="RU000688"/>
    </source>
</evidence>
<evidence type="ECO:0000256" key="5">
    <source>
        <dbReference type="ARBA" id="ARBA00023136"/>
    </source>
</evidence>
<feature type="domain" description="G-protein coupled receptors family 1 profile" evidence="11">
    <location>
        <begin position="28"/>
        <end position="265"/>
    </location>
</feature>
<evidence type="ECO:0000256" key="2">
    <source>
        <dbReference type="ARBA" id="ARBA00022692"/>
    </source>
</evidence>
<feature type="transmembrane region" description="Helical" evidence="10">
    <location>
        <begin position="47"/>
        <end position="73"/>
    </location>
</feature>
<dbReference type="PRINTS" id="PR00237">
    <property type="entry name" value="GPCRRHODOPSN"/>
</dbReference>
<evidence type="ECO:0000256" key="7">
    <source>
        <dbReference type="ARBA" id="ARBA00023224"/>
    </source>
</evidence>
<dbReference type="GO" id="GO:0004875">
    <property type="term" value="F:complement receptor activity"/>
    <property type="evidence" value="ECO:0007669"/>
    <property type="project" value="TreeGrafter"/>
</dbReference>
<dbReference type="InterPro" id="IPR000826">
    <property type="entry name" value="Formyl_rcpt-rel"/>
</dbReference>
<dbReference type="PRINTS" id="PR00526">
    <property type="entry name" value="FMETLEUPHER"/>
</dbReference>
<accession>A0A8C4T3P6</accession>
<dbReference type="PANTHER" id="PTHR24225">
    <property type="entry name" value="CHEMOTACTIC RECEPTOR"/>
    <property type="match status" value="1"/>
</dbReference>
<dbReference type="InterPro" id="IPR000276">
    <property type="entry name" value="GPCR_Rhodpsn"/>
</dbReference>
<dbReference type="Gene3D" id="1.20.1070.10">
    <property type="entry name" value="Rhodopsin 7-helix transmembrane proteins"/>
    <property type="match status" value="1"/>
</dbReference>
<feature type="transmembrane region" description="Helical" evidence="10">
    <location>
        <begin position="6"/>
        <end position="35"/>
    </location>
</feature>
<dbReference type="PANTHER" id="PTHR24225:SF24">
    <property type="entry name" value="G-PROTEIN COUPLED RECEPTORS FAMILY 1 PROFILE DOMAIN-CONTAINING PROTEIN"/>
    <property type="match status" value="1"/>
</dbReference>
<name>A0A8C4T3P6_ERPCA</name>
<feature type="transmembrane region" description="Helical" evidence="10">
    <location>
        <begin position="205"/>
        <end position="225"/>
    </location>
</feature>
<sequence length="296" mass="34302">MDSLWFFFITAFYNIGICAILFMVGTTGNGLVIWITGFKMKKSINSIWFLNLALADFIFTTFLIFDIINIFMYYEWPFGTFFCHLNALVMYTTMFSSIFLLSVISVDRCLLVEAPVWMHHHRIPRNTSIVCLLVWSLALVVSLPYAVFMKNFTFNNNTYLNVYWTNVFNFAHFLGGFLIPLISITSSYTVITCHQNAIKQKASKMVTIFVAITVIFFLCWFPYHFMKILEFFQPENEITEKYVTYLYPFVGNIIYINSSINPMLYAFLSPSFWRTCKKSCSGLSSKTMSLSEGLSA</sequence>
<keyword evidence="7 9" id="KW-0807">Transducer</keyword>
<evidence type="ECO:0000256" key="6">
    <source>
        <dbReference type="ARBA" id="ARBA00023170"/>
    </source>
</evidence>
<keyword evidence="4 9" id="KW-0297">G-protein coupled receptor</keyword>
<proteinExistence type="inferred from homology"/>
<evidence type="ECO:0000313" key="13">
    <source>
        <dbReference type="Proteomes" id="UP000694620"/>
    </source>
</evidence>
<keyword evidence="13" id="KW-1185">Reference proteome</keyword>
<evidence type="ECO:0000256" key="8">
    <source>
        <dbReference type="ARBA" id="ARBA00025736"/>
    </source>
</evidence>
<evidence type="ECO:0000259" key="11">
    <source>
        <dbReference type="PROSITE" id="PS50262"/>
    </source>
</evidence>
<dbReference type="Pfam" id="PF00001">
    <property type="entry name" value="7tm_1"/>
    <property type="match status" value="1"/>
</dbReference>
<dbReference type="GeneTree" id="ENSGT01020000230438"/>
<dbReference type="PROSITE" id="PS50262">
    <property type="entry name" value="G_PROTEIN_RECEP_F1_2"/>
    <property type="match status" value="1"/>
</dbReference>
<dbReference type="GO" id="GO:0005886">
    <property type="term" value="C:plasma membrane"/>
    <property type="evidence" value="ECO:0007669"/>
    <property type="project" value="TreeGrafter"/>
</dbReference>
<keyword evidence="5 10" id="KW-0472">Membrane</keyword>
<evidence type="ECO:0000313" key="12">
    <source>
        <dbReference type="Ensembl" id="ENSECRP00000025788.1"/>
    </source>
</evidence>
<feature type="transmembrane region" description="Helical" evidence="10">
    <location>
        <begin position="167"/>
        <end position="193"/>
    </location>
</feature>
<feature type="transmembrane region" description="Helical" evidence="10">
    <location>
        <begin position="127"/>
        <end position="147"/>
    </location>
</feature>
<keyword evidence="3 10" id="KW-1133">Transmembrane helix</keyword>
<comment type="similarity">
    <text evidence="8">Belongs to the chemokine-like receptor (CMKLR) family.</text>
</comment>
<reference evidence="12" key="2">
    <citation type="submission" date="2025-08" db="UniProtKB">
        <authorList>
            <consortium name="Ensembl"/>
        </authorList>
    </citation>
    <scope>IDENTIFICATION</scope>
</reference>
<comment type="subcellular location">
    <subcellularLocation>
        <location evidence="1">Membrane</location>
        <topology evidence="1">Multi-pass membrane protein</topology>
    </subcellularLocation>
</comment>
<evidence type="ECO:0000256" key="3">
    <source>
        <dbReference type="ARBA" id="ARBA00022989"/>
    </source>
</evidence>
<dbReference type="GO" id="GO:0007200">
    <property type="term" value="P:phospholipase C-activating G protein-coupled receptor signaling pathway"/>
    <property type="evidence" value="ECO:0007669"/>
    <property type="project" value="TreeGrafter"/>
</dbReference>
<reference evidence="12" key="1">
    <citation type="submission" date="2021-06" db="EMBL/GenBank/DDBJ databases">
        <authorList>
            <consortium name="Wellcome Sanger Institute Data Sharing"/>
        </authorList>
    </citation>
    <scope>NUCLEOTIDE SEQUENCE [LARGE SCALE GENOMIC DNA]</scope>
</reference>
<feature type="transmembrane region" description="Helical" evidence="10">
    <location>
        <begin position="245"/>
        <end position="268"/>
    </location>
</feature>
<dbReference type="Ensembl" id="ENSECRT00000026330.1">
    <property type="protein sequence ID" value="ENSECRP00000025788.1"/>
    <property type="gene ID" value="ENSECRG00000017408.1"/>
</dbReference>
<dbReference type="InterPro" id="IPR017452">
    <property type="entry name" value="GPCR_Rhodpsn_7TM"/>
</dbReference>
<evidence type="ECO:0000256" key="1">
    <source>
        <dbReference type="ARBA" id="ARBA00004141"/>
    </source>
</evidence>
<dbReference type="GO" id="GO:0004930">
    <property type="term" value="F:G protein-coupled receptor activity"/>
    <property type="evidence" value="ECO:0007669"/>
    <property type="project" value="UniProtKB-KW"/>
</dbReference>
<keyword evidence="6 9" id="KW-0675">Receptor</keyword>
<organism evidence="12 13">
    <name type="scientific">Erpetoichthys calabaricus</name>
    <name type="common">Rope fish</name>
    <name type="synonym">Calamoichthys calabaricus</name>
    <dbReference type="NCBI Taxonomy" id="27687"/>
    <lineage>
        <taxon>Eukaryota</taxon>
        <taxon>Metazoa</taxon>
        <taxon>Chordata</taxon>
        <taxon>Craniata</taxon>
        <taxon>Vertebrata</taxon>
        <taxon>Euteleostomi</taxon>
        <taxon>Actinopterygii</taxon>
        <taxon>Polypteriformes</taxon>
        <taxon>Polypteridae</taxon>
        <taxon>Erpetoichthys</taxon>
    </lineage>
</organism>
<dbReference type="SUPFAM" id="SSF81321">
    <property type="entry name" value="Family A G protein-coupled receptor-like"/>
    <property type="match status" value="1"/>
</dbReference>
<evidence type="ECO:0000256" key="10">
    <source>
        <dbReference type="SAM" id="Phobius"/>
    </source>
</evidence>